<gene>
    <name evidence="1" type="ORF">GCM10022226_40980</name>
</gene>
<dbReference type="RefSeq" id="WP_344942272.1">
    <property type="nucleotide sequence ID" value="NZ_BAAAZR010000009.1"/>
</dbReference>
<evidence type="ECO:0000313" key="2">
    <source>
        <dbReference type="Proteomes" id="UP001500888"/>
    </source>
</evidence>
<comment type="caution">
    <text evidence="1">The sequence shown here is derived from an EMBL/GenBank/DDBJ whole genome shotgun (WGS) entry which is preliminary data.</text>
</comment>
<keyword evidence="2" id="KW-1185">Reference proteome</keyword>
<reference evidence="2" key="1">
    <citation type="journal article" date="2019" name="Int. J. Syst. Evol. Microbiol.">
        <title>The Global Catalogue of Microorganisms (GCM) 10K type strain sequencing project: providing services to taxonomists for standard genome sequencing and annotation.</title>
        <authorList>
            <consortium name="The Broad Institute Genomics Platform"/>
            <consortium name="The Broad Institute Genome Sequencing Center for Infectious Disease"/>
            <person name="Wu L."/>
            <person name="Ma J."/>
        </authorList>
    </citation>
    <scope>NUCLEOTIDE SEQUENCE [LARGE SCALE GENOMIC DNA]</scope>
    <source>
        <strain evidence="2">JCM 16908</strain>
    </source>
</reference>
<organism evidence="1 2">
    <name type="scientific">Sphaerisporangium flaviroseum</name>
    <dbReference type="NCBI Taxonomy" id="509199"/>
    <lineage>
        <taxon>Bacteria</taxon>
        <taxon>Bacillati</taxon>
        <taxon>Actinomycetota</taxon>
        <taxon>Actinomycetes</taxon>
        <taxon>Streptosporangiales</taxon>
        <taxon>Streptosporangiaceae</taxon>
        <taxon>Sphaerisporangium</taxon>
    </lineage>
</organism>
<accession>A0ABP7IDS7</accession>
<proteinExistence type="predicted"/>
<dbReference type="EMBL" id="BAAAZR010000009">
    <property type="protein sequence ID" value="GAA3816043.1"/>
    <property type="molecule type" value="Genomic_DNA"/>
</dbReference>
<evidence type="ECO:0000313" key="1">
    <source>
        <dbReference type="EMBL" id="GAA3816043.1"/>
    </source>
</evidence>
<protein>
    <submittedName>
        <fullName evidence="1">Uncharacterized protein</fullName>
    </submittedName>
</protein>
<dbReference type="Proteomes" id="UP001500888">
    <property type="component" value="Unassembled WGS sequence"/>
</dbReference>
<sequence length="88" mass="9466">MIRYCRAYETGRLLASPRFAQAVASAVPPEGAEAYEIVYLWDDHSVTAEPFPGGEPLLADGGEGWHEFCSDVLGFRPAQAGLPEPVTG</sequence>
<name>A0ABP7IDS7_9ACTN</name>